<evidence type="ECO:0000256" key="1">
    <source>
        <dbReference type="ARBA" id="ARBA00004651"/>
    </source>
</evidence>
<dbReference type="FunFam" id="1.20.1110.10:FF:000095">
    <property type="entry name" value="Sodium/potassium-transporting ATPase subunit alpha-1"/>
    <property type="match status" value="1"/>
</dbReference>
<dbReference type="InterPro" id="IPR023214">
    <property type="entry name" value="HAD_sf"/>
</dbReference>
<evidence type="ECO:0000256" key="6">
    <source>
        <dbReference type="ARBA" id="ARBA00022967"/>
    </source>
</evidence>
<dbReference type="GO" id="GO:0036376">
    <property type="term" value="P:sodium ion export across plasma membrane"/>
    <property type="evidence" value="ECO:0007669"/>
    <property type="project" value="TreeGrafter"/>
</dbReference>
<keyword evidence="8 9" id="KW-0472">Membrane</keyword>
<dbReference type="InterPro" id="IPR004014">
    <property type="entry name" value="ATPase_P-typ_cation-transptr_N"/>
</dbReference>
<reference evidence="11" key="1">
    <citation type="submission" date="2022-07" db="EMBL/GenBank/DDBJ databases">
        <title>Phylogenomic reconstructions and comparative analyses of Kickxellomycotina fungi.</title>
        <authorList>
            <person name="Reynolds N.K."/>
            <person name="Stajich J.E."/>
            <person name="Barry K."/>
            <person name="Grigoriev I.V."/>
            <person name="Crous P."/>
            <person name="Smith M.E."/>
        </authorList>
    </citation>
    <scope>NUCLEOTIDE SEQUENCE</scope>
    <source>
        <strain evidence="11">BCRC 34297</strain>
    </source>
</reference>
<feature type="transmembrane region" description="Helical" evidence="9">
    <location>
        <begin position="1055"/>
        <end position="1077"/>
    </location>
</feature>
<dbReference type="GO" id="GO:0005391">
    <property type="term" value="F:P-type sodium:potassium-exchanging transporter activity"/>
    <property type="evidence" value="ECO:0007669"/>
    <property type="project" value="TreeGrafter"/>
</dbReference>
<evidence type="ECO:0000256" key="9">
    <source>
        <dbReference type="SAM" id="Phobius"/>
    </source>
</evidence>
<dbReference type="SFLD" id="SFLDF00027">
    <property type="entry name" value="p-type_atpase"/>
    <property type="match status" value="1"/>
</dbReference>
<dbReference type="Pfam" id="PF13246">
    <property type="entry name" value="Cation_ATPase"/>
    <property type="match status" value="1"/>
</dbReference>
<dbReference type="InterPro" id="IPR001757">
    <property type="entry name" value="P_typ_ATPase"/>
</dbReference>
<dbReference type="PANTHER" id="PTHR43294:SF21">
    <property type="entry name" value="CATION TRANSPORTING ATPASE"/>
    <property type="match status" value="1"/>
</dbReference>
<dbReference type="InterPro" id="IPR050510">
    <property type="entry name" value="Cation_transp_ATPase_P-type"/>
</dbReference>
<feature type="transmembrane region" description="Helical" evidence="9">
    <location>
        <begin position="385"/>
        <end position="406"/>
    </location>
</feature>
<sequence>MEIQIADEPDTSNAYGPISRVERKLTVEYRTLSIQLSRQGPHQSRQQSRISGRSGTGWWDRLCRVLPLRKAYDQHQAEYADQEAQLEATAEELSSLKFHLDSVDETLTKFGTSSIQGLEDEAIKRRRERDGPNVLSSPPNRVLRKIFQWLFSGFCPLLWFAAVFVWISWKPLGDPANPQYLALGVAILLVIVLQASFSAWQEWTTSRVMASITGMLPTETVVTRNGAMSTIMATDLVQGDVVHVRGGDKIPADLRLIEASRDLRFDRSMLTGESDAVVATVNYTDENYLETRNIAVMGTHVTQGSGVGVVIGTGDSTVMGRIAKMTTSKGTEKTLLQIEITRFVVIVACLSLVAGTILLIMWAAWLRKSYPTFLLLSDALVNTTGVIVAFVPEGLPICLTLTLTLIAKRMQRQNVLVKNLTTVETLGSVNVICSDKTGTLTQNLMTVVHAGFLDMAVTTDELKTRYGSGQNTAVQRLYDTAALCNGSTFDSQTMGLPIADRRVNGDATDTAILRFAEHLRPVSQAQSDYRKLFEIPFNSKNKWMLSLQEQVDGSSAPVLLIKGAPDVLLPRCSFIQDSKGDIHALDKNSLEQLLVLQRQWSGEGQRVLMLCRREFHGTNPFAGREDDPAELEVIVAAHNTDLCIVGLVGIVDPPRKEIPSVVDICRRAGIRVFMVTGDFALTAAAIARQCHIITNDGVDSIVDIRAKALEHAPGALADTRGEKPALKNSASQVQSNDGVTSLVLSGSELVGLQAEHWNIICGYSEIVFARTTPEQKLLIVQELRARENYVAVTGDGVNDSPALKAAHIGVAMGGGSEVAKEAADMVLLDNNFSSIVVAIENGRLVFENLKKVLLYLMPAGSFAEFVPMLLNMSLGVPLPLSVIFMIIICMLTDVWASISLMYESPESDIMLRAPRNPKKEHLVNLKFFGQAYGFIGLMEALFAHIIFFVYMYWHGGFTPSELFLAFDKWTLGGFGGKDQATLNALLSTGQSVYFLSLVIIQWGNMFATRTRRLSVFQQNPLWGPTRNLRLLFAIPFTLGVVFLFCYIGWFNRIFGTANIPVAFFFIPIPFAIIIVVLDEIRKLVVRTYPNGLLARIAW</sequence>
<feature type="domain" description="Cation-transporting P-type ATPase N-terminal" evidence="10">
    <location>
        <begin position="97"/>
        <end position="170"/>
    </location>
</feature>
<dbReference type="GO" id="GO:1902600">
    <property type="term" value="P:proton transmembrane transport"/>
    <property type="evidence" value="ECO:0007669"/>
    <property type="project" value="TreeGrafter"/>
</dbReference>
<dbReference type="NCBIfam" id="TIGR01494">
    <property type="entry name" value="ATPase_P-type"/>
    <property type="match status" value="2"/>
</dbReference>
<dbReference type="SFLD" id="SFLDG00002">
    <property type="entry name" value="C1.7:_P-type_atpase_like"/>
    <property type="match status" value="1"/>
</dbReference>
<dbReference type="AlphaFoldDB" id="A0A9W8GSZ8"/>
<dbReference type="PROSITE" id="PS00154">
    <property type="entry name" value="ATPASE_E1_E2"/>
    <property type="match status" value="1"/>
</dbReference>
<feature type="transmembrane region" description="Helical" evidence="9">
    <location>
        <begin position="852"/>
        <end position="870"/>
    </location>
</feature>
<evidence type="ECO:0000256" key="4">
    <source>
        <dbReference type="ARBA" id="ARBA00022741"/>
    </source>
</evidence>
<dbReference type="InterPro" id="IPR044492">
    <property type="entry name" value="P_typ_ATPase_HD_dom"/>
</dbReference>
<dbReference type="Gene3D" id="2.70.150.10">
    <property type="entry name" value="Calcium-transporting ATPase, cytoplasmic transduction domain A"/>
    <property type="match status" value="1"/>
</dbReference>
<feature type="transmembrane region" description="Helical" evidence="9">
    <location>
        <begin position="991"/>
        <end position="1007"/>
    </location>
</feature>
<dbReference type="InterPro" id="IPR023298">
    <property type="entry name" value="ATPase_P-typ_TM_dom_sf"/>
</dbReference>
<feature type="transmembrane region" description="Helical" evidence="9">
    <location>
        <begin position="882"/>
        <end position="902"/>
    </location>
</feature>
<dbReference type="GO" id="GO:0016887">
    <property type="term" value="F:ATP hydrolysis activity"/>
    <property type="evidence" value="ECO:0007669"/>
    <property type="project" value="InterPro"/>
</dbReference>
<dbReference type="GO" id="GO:1990573">
    <property type="term" value="P:potassium ion import across plasma membrane"/>
    <property type="evidence" value="ECO:0007669"/>
    <property type="project" value="TreeGrafter"/>
</dbReference>
<feature type="transmembrane region" description="Helical" evidence="9">
    <location>
        <begin position="1028"/>
        <end position="1049"/>
    </location>
</feature>
<dbReference type="GO" id="GO:0005886">
    <property type="term" value="C:plasma membrane"/>
    <property type="evidence" value="ECO:0007669"/>
    <property type="project" value="UniProtKB-SubCell"/>
</dbReference>
<comment type="subcellular location">
    <subcellularLocation>
        <location evidence="1">Cell membrane</location>
        <topology evidence="1">Multi-pass membrane protein</topology>
    </subcellularLocation>
</comment>
<evidence type="ECO:0000256" key="5">
    <source>
        <dbReference type="ARBA" id="ARBA00022840"/>
    </source>
</evidence>
<dbReference type="Pfam" id="PF08282">
    <property type="entry name" value="Hydrolase_3"/>
    <property type="match status" value="1"/>
</dbReference>
<protein>
    <recommendedName>
        <fullName evidence="10">Cation-transporting P-type ATPase N-terminal domain-containing protein</fullName>
    </recommendedName>
</protein>
<dbReference type="PANTHER" id="PTHR43294">
    <property type="entry name" value="SODIUM/POTASSIUM-TRANSPORTING ATPASE SUBUNIT ALPHA"/>
    <property type="match status" value="1"/>
</dbReference>
<dbReference type="Pfam" id="PF00690">
    <property type="entry name" value="Cation_ATPase_N"/>
    <property type="match status" value="1"/>
</dbReference>
<dbReference type="Gene3D" id="3.40.1110.10">
    <property type="entry name" value="Calcium-transporting ATPase, cytoplasmic domain N"/>
    <property type="match status" value="1"/>
</dbReference>
<feature type="transmembrane region" description="Helical" evidence="9">
    <location>
        <begin position="181"/>
        <end position="200"/>
    </location>
</feature>
<dbReference type="FunFam" id="3.40.50.1000:FF:000001">
    <property type="entry name" value="Phospholipid-transporting ATPase IC"/>
    <property type="match status" value="1"/>
</dbReference>
<dbReference type="EMBL" id="JANBUH010000539">
    <property type="protein sequence ID" value="KAJ2750544.1"/>
    <property type="molecule type" value="Genomic_DNA"/>
</dbReference>
<keyword evidence="3 9" id="KW-0812">Transmembrane</keyword>
<dbReference type="Pfam" id="PF00122">
    <property type="entry name" value="E1-E2_ATPase"/>
    <property type="match status" value="1"/>
</dbReference>
<feature type="transmembrane region" description="Helical" evidence="9">
    <location>
        <begin position="923"/>
        <end position="953"/>
    </location>
</feature>
<evidence type="ECO:0000256" key="8">
    <source>
        <dbReference type="ARBA" id="ARBA00023136"/>
    </source>
</evidence>
<evidence type="ECO:0000256" key="3">
    <source>
        <dbReference type="ARBA" id="ARBA00022692"/>
    </source>
</evidence>
<dbReference type="Proteomes" id="UP001140011">
    <property type="component" value="Unassembled WGS sequence"/>
</dbReference>
<comment type="caution">
    <text evidence="11">The sequence shown here is derived from an EMBL/GenBank/DDBJ whole genome shotgun (WGS) entry which is preliminary data.</text>
</comment>
<dbReference type="SMART" id="SM00831">
    <property type="entry name" value="Cation_ATPase_N"/>
    <property type="match status" value="1"/>
</dbReference>
<keyword evidence="4" id="KW-0547">Nucleotide-binding</keyword>
<dbReference type="InterPro" id="IPR018303">
    <property type="entry name" value="ATPase_P-typ_P_site"/>
</dbReference>
<evidence type="ECO:0000313" key="11">
    <source>
        <dbReference type="EMBL" id="KAJ2750544.1"/>
    </source>
</evidence>
<accession>A0A9W8GSZ8</accession>
<dbReference type="GO" id="GO:0005524">
    <property type="term" value="F:ATP binding"/>
    <property type="evidence" value="ECO:0007669"/>
    <property type="project" value="UniProtKB-KW"/>
</dbReference>
<evidence type="ECO:0000313" key="12">
    <source>
        <dbReference type="Proteomes" id="UP001140011"/>
    </source>
</evidence>
<dbReference type="GO" id="GO:0030007">
    <property type="term" value="P:intracellular potassium ion homeostasis"/>
    <property type="evidence" value="ECO:0007669"/>
    <property type="project" value="TreeGrafter"/>
</dbReference>
<dbReference type="SFLD" id="SFLDS00003">
    <property type="entry name" value="Haloacid_Dehalogenase"/>
    <property type="match status" value="1"/>
</dbReference>
<dbReference type="OrthoDB" id="158672at2759"/>
<dbReference type="InterPro" id="IPR023299">
    <property type="entry name" value="ATPase_P-typ_cyto_dom_N"/>
</dbReference>
<dbReference type="SUPFAM" id="SSF81660">
    <property type="entry name" value="Metal cation-transporting ATPase, ATP-binding domain N"/>
    <property type="match status" value="1"/>
</dbReference>
<keyword evidence="7 9" id="KW-1133">Transmembrane helix</keyword>
<dbReference type="GO" id="GO:0006883">
    <property type="term" value="P:intracellular sodium ion homeostasis"/>
    <property type="evidence" value="ECO:0007669"/>
    <property type="project" value="TreeGrafter"/>
</dbReference>
<organism evidence="11 12">
    <name type="scientific">Coemansia pectinata</name>
    <dbReference type="NCBI Taxonomy" id="1052879"/>
    <lineage>
        <taxon>Eukaryota</taxon>
        <taxon>Fungi</taxon>
        <taxon>Fungi incertae sedis</taxon>
        <taxon>Zoopagomycota</taxon>
        <taxon>Kickxellomycotina</taxon>
        <taxon>Kickxellomycetes</taxon>
        <taxon>Kickxellales</taxon>
        <taxon>Kickxellaceae</taxon>
        <taxon>Coemansia</taxon>
    </lineage>
</organism>
<name>A0A9W8GSZ8_9FUNG</name>
<dbReference type="Pfam" id="PF00689">
    <property type="entry name" value="Cation_ATPase_C"/>
    <property type="match status" value="1"/>
</dbReference>
<gene>
    <name evidence="11" type="ORF">GGI19_005046</name>
</gene>
<keyword evidence="6" id="KW-1278">Translocase</keyword>
<feature type="transmembrane region" description="Helical" evidence="9">
    <location>
        <begin position="343"/>
        <end position="365"/>
    </location>
</feature>
<evidence type="ECO:0000256" key="7">
    <source>
        <dbReference type="ARBA" id="ARBA00022989"/>
    </source>
</evidence>
<dbReference type="Gene3D" id="1.20.1110.10">
    <property type="entry name" value="Calcium-transporting ATPase, transmembrane domain"/>
    <property type="match status" value="1"/>
</dbReference>
<evidence type="ECO:0000256" key="2">
    <source>
        <dbReference type="ARBA" id="ARBA00022475"/>
    </source>
</evidence>
<keyword evidence="2" id="KW-1003">Cell membrane</keyword>
<keyword evidence="12" id="KW-1185">Reference proteome</keyword>
<keyword evidence="5" id="KW-0067">ATP-binding</keyword>
<feature type="transmembrane region" description="Helical" evidence="9">
    <location>
        <begin position="146"/>
        <end position="169"/>
    </location>
</feature>
<dbReference type="PRINTS" id="PR00121">
    <property type="entry name" value="NAKATPASE"/>
</dbReference>
<dbReference type="SUPFAM" id="SSF81665">
    <property type="entry name" value="Calcium ATPase, transmembrane domain M"/>
    <property type="match status" value="1"/>
</dbReference>
<dbReference type="InterPro" id="IPR059000">
    <property type="entry name" value="ATPase_P-type_domA"/>
</dbReference>
<dbReference type="InterPro" id="IPR006068">
    <property type="entry name" value="ATPase_P-typ_cation-transptr_C"/>
</dbReference>
<evidence type="ECO:0000259" key="10">
    <source>
        <dbReference type="SMART" id="SM00831"/>
    </source>
</evidence>
<dbReference type="InterPro" id="IPR036412">
    <property type="entry name" value="HAD-like_sf"/>
</dbReference>
<dbReference type="SUPFAM" id="SSF81653">
    <property type="entry name" value="Calcium ATPase, transduction domain A"/>
    <property type="match status" value="1"/>
</dbReference>
<dbReference type="InterPro" id="IPR008250">
    <property type="entry name" value="ATPase_P-typ_transduc_dom_A_sf"/>
</dbReference>
<dbReference type="SUPFAM" id="SSF56784">
    <property type="entry name" value="HAD-like"/>
    <property type="match status" value="1"/>
</dbReference>
<dbReference type="PRINTS" id="PR00119">
    <property type="entry name" value="CATATPASE"/>
</dbReference>
<dbReference type="Gene3D" id="3.40.50.1000">
    <property type="entry name" value="HAD superfamily/HAD-like"/>
    <property type="match status" value="1"/>
</dbReference>
<proteinExistence type="predicted"/>